<feature type="signal peptide" evidence="6">
    <location>
        <begin position="1"/>
        <end position="31"/>
    </location>
</feature>
<keyword evidence="4" id="KW-0274">FAD</keyword>
<dbReference type="Pfam" id="PF08031">
    <property type="entry name" value="BBE"/>
    <property type="match status" value="1"/>
</dbReference>
<dbReference type="Gene3D" id="3.30.43.10">
    <property type="entry name" value="Uridine Diphospho-n-acetylenolpyruvylglucosamine Reductase, domain 2"/>
    <property type="match status" value="1"/>
</dbReference>
<feature type="domain" description="FAD-binding PCMH-type" evidence="7">
    <location>
        <begin position="90"/>
        <end position="268"/>
    </location>
</feature>
<dbReference type="PROSITE" id="PS51387">
    <property type="entry name" value="FAD_PCMH"/>
    <property type="match status" value="1"/>
</dbReference>
<dbReference type="AlphaFoldDB" id="A0A4T2C559"/>
<dbReference type="Proteomes" id="UP000306192">
    <property type="component" value="Unassembled WGS sequence"/>
</dbReference>
<evidence type="ECO:0000256" key="1">
    <source>
        <dbReference type="ARBA" id="ARBA00001974"/>
    </source>
</evidence>
<dbReference type="SUPFAM" id="SSF56176">
    <property type="entry name" value="FAD-binding/transporter-associated domain-like"/>
    <property type="match status" value="1"/>
</dbReference>
<comment type="caution">
    <text evidence="8">The sequence shown here is derived from an EMBL/GenBank/DDBJ whole genome shotgun (WGS) entry which is preliminary data.</text>
</comment>
<dbReference type="GO" id="GO:0071949">
    <property type="term" value="F:FAD binding"/>
    <property type="evidence" value="ECO:0007669"/>
    <property type="project" value="InterPro"/>
</dbReference>
<keyword evidence="9" id="KW-1185">Reference proteome</keyword>
<organism evidence="8 9">
    <name type="scientific">Subtercola vilae</name>
    <dbReference type="NCBI Taxonomy" id="2056433"/>
    <lineage>
        <taxon>Bacteria</taxon>
        <taxon>Bacillati</taxon>
        <taxon>Actinomycetota</taxon>
        <taxon>Actinomycetes</taxon>
        <taxon>Micrococcales</taxon>
        <taxon>Microbacteriaceae</taxon>
        <taxon>Subtercola</taxon>
    </lineage>
</organism>
<reference evidence="8 9" key="1">
    <citation type="journal article" date="2019" name="Microorganisms">
        <title>Systematic Affiliation and Genome Analysis of Subtercola vilae DB165(T) with Particular Emphasis on Cold Adaptation of an Isolate from a High-Altitude Cold Volcano Lake.</title>
        <authorList>
            <person name="Villalobos A.S."/>
            <person name="Wiese J."/>
            <person name="Imhoff J.F."/>
            <person name="Dorador C."/>
            <person name="Keller A."/>
            <person name="Hentschel U."/>
        </authorList>
    </citation>
    <scope>NUCLEOTIDE SEQUENCE [LARGE SCALE GENOMIC DNA]</scope>
    <source>
        <strain evidence="8 9">DB165</strain>
    </source>
</reference>
<proteinExistence type="inferred from homology"/>
<dbReference type="Pfam" id="PF01565">
    <property type="entry name" value="FAD_binding_4"/>
    <property type="match status" value="1"/>
</dbReference>
<dbReference type="InterPro" id="IPR006094">
    <property type="entry name" value="Oxid_FAD_bind_N"/>
</dbReference>
<keyword evidence="3" id="KW-0285">Flavoprotein</keyword>
<evidence type="ECO:0000256" key="5">
    <source>
        <dbReference type="ARBA" id="ARBA00023002"/>
    </source>
</evidence>
<evidence type="ECO:0000256" key="2">
    <source>
        <dbReference type="ARBA" id="ARBA00005466"/>
    </source>
</evidence>
<dbReference type="InterPro" id="IPR006093">
    <property type="entry name" value="Oxy_OxRdtase_FAD_BS"/>
</dbReference>
<dbReference type="GO" id="GO:0016491">
    <property type="term" value="F:oxidoreductase activity"/>
    <property type="evidence" value="ECO:0007669"/>
    <property type="project" value="UniProtKB-KW"/>
</dbReference>
<dbReference type="PANTHER" id="PTHR42973">
    <property type="entry name" value="BINDING OXIDOREDUCTASE, PUTATIVE (AFU_ORTHOLOGUE AFUA_1G17690)-RELATED"/>
    <property type="match status" value="1"/>
</dbReference>
<dbReference type="InterPro" id="IPR012951">
    <property type="entry name" value="BBE"/>
</dbReference>
<feature type="chain" id="PRO_5039290056" evidence="6">
    <location>
        <begin position="32"/>
        <end position="532"/>
    </location>
</feature>
<dbReference type="InterPro" id="IPR006311">
    <property type="entry name" value="TAT_signal"/>
</dbReference>
<comment type="cofactor">
    <cofactor evidence="1">
        <name>FAD</name>
        <dbReference type="ChEBI" id="CHEBI:57692"/>
    </cofactor>
</comment>
<dbReference type="InterPro" id="IPR016169">
    <property type="entry name" value="FAD-bd_PCMH_sub2"/>
</dbReference>
<sequence>MLPYTGAMNTLSRRHFLLVAGSSVAAASVLAACSSPAPNPTASPAVPTSTPTPLGPPVWGELKSAVKGTLLLPADTDYAAAKLTENPRFDDAQPLAVLEASSAADVAAALAFATKYRVPVALRSGGHNYVGWSAGGAAGSDVAPSLIISTTTLTDVTLSDSGTTARVGAGASLAEVYNTLGSAGRAIAGGSCATVGVTGLTLGGGVGVLVRSFGLACDQLTGVEIVTADGTVHQASSTNDADLFWASQGGGGGMMGVVTGLTFVTQKAPDVTTWYVEWPWSAAAEVISAWQTWAPSADNRLWSTLKLLGGETHQGNPSVSVSGTWTGDQTDAALAAQLAPLVNGVTASPDANKSFTHSYLDAMMIEAGCQGVDITQCNTGPNGKLTREPSSGTSNMAYVTLDASGISDLIAQVEAAQKVSGMTEGGISMDALGGVVATIDPAATAFVHRAALFSVQYTATFAVGAAPAPFDAYVRTFRTAMTAHWQNWAYVNYADATVPDADTAYFGANLARLTALKKQYDPNSLFTQPQSY</sequence>
<accession>A0A4T2C559</accession>
<dbReference type="Gene3D" id="3.30.465.10">
    <property type="match status" value="1"/>
</dbReference>
<keyword evidence="6" id="KW-0732">Signal</keyword>
<protein>
    <submittedName>
        <fullName evidence="8">FAD-binding protein</fullName>
    </submittedName>
</protein>
<evidence type="ECO:0000256" key="4">
    <source>
        <dbReference type="ARBA" id="ARBA00022827"/>
    </source>
</evidence>
<dbReference type="EMBL" id="QYRT01000008">
    <property type="protein sequence ID" value="TIH38672.1"/>
    <property type="molecule type" value="Genomic_DNA"/>
</dbReference>
<evidence type="ECO:0000259" key="7">
    <source>
        <dbReference type="PROSITE" id="PS51387"/>
    </source>
</evidence>
<gene>
    <name evidence="8" type="ORF">D4765_06135</name>
</gene>
<evidence type="ECO:0000313" key="9">
    <source>
        <dbReference type="Proteomes" id="UP000306192"/>
    </source>
</evidence>
<keyword evidence="5" id="KW-0560">Oxidoreductase</keyword>
<dbReference type="PROSITE" id="PS00862">
    <property type="entry name" value="OX2_COVAL_FAD"/>
    <property type="match status" value="1"/>
</dbReference>
<dbReference type="InterPro" id="IPR036318">
    <property type="entry name" value="FAD-bd_PCMH-like_sf"/>
</dbReference>
<dbReference type="InterPro" id="IPR016166">
    <property type="entry name" value="FAD-bd_PCMH"/>
</dbReference>
<dbReference type="InterPro" id="IPR050416">
    <property type="entry name" value="FAD-linked_Oxidoreductase"/>
</dbReference>
<name>A0A4T2C559_9MICO</name>
<evidence type="ECO:0000256" key="3">
    <source>
        <dbReference type="ARBA" id="ARBA00022630"/>
    </source>
</evidence>
<evidence type="ECO:0000313" key="8">
    <source>
        <dbReference type="EMBL" id="TIH38672.1"/>
    </source>
</evidence>
<dbReference type="PANTHER" id="PTHR42973:SF39">
    <property type="entry name" value="FAD-BINDING PCMH-TYPE DOMAIN-CONTAINING PROTEIN"/>
    <property type="match status" value="1"/>
</dbReference>
<dbReference type="Gene3D" id="3.40.462.20">
    <property type="match status" value="1"/>
</dbReference>
<dbReference type="InterPro" id="IPR016167">
    <property type="entry name" value="FAD-bd_PCMH_sub1"/>
</dbReference>
<comment type="similarity">
    <text evidence="2">Belongs to the oxygen-dependent FAD-linked oxidoreductase family.</text>
</comment>
<evidence type="ECO:0000256" key="6">
    <source>
        <dbReference type="SAM" id="SignalP"/>
    </source>
</evidence>
<dbReference type="PROSITE" id="PS51318">
    <property type="entry name" value="TAT"/>
    <property type="match status" value="1"/>
</dbReference>